<feature type="transmembrane region" description="Helical" evidence="10">
    <location>
        <begin position="408"/>
        <end position="426"/>
    </location>
</feature>
<feature type="transmembrane region" description="Helical" evidence="10">
    <location>
        <begin position="251"/>
        <end position="271"/>
    </location>
</feature>
<dbReference type="PRINTS" id="PR00237">
    <property type="entry name" value="GPCRRHODOPSN"/>
</dbReference>
<comment type="caution">
    <text evidence="12">The sequence shown here is derived from an EMBL/GenBank/DDBJ whole genome shotgun (WGS) entry which is preliminary data.</text>
</comment>
<keyword evidence="13" id="KW-1185">Reference proteome</keyword>
<name>A0A811JYP5_BURXY</name>
<evidence type="ECO:0000256" key="8">
    <source>
        <dbReference type="RuleBase" id="RU000688"/>
    </source>
</evidence>
<feature type="transmembrane region" description="Helical" evidence="10">
    <location>
        <begin position="135"/>
        <end position="156"/>
    </location>
</feature>
<dbReference type="PROSITE" id="PS00237">
    <property type="entry name" value="G_PROTEIN_RECEP_F1_1"/>
    <property type="match status" value="1"/>
</dbReference>
<evidence type="ECO:0000256" key="5">
    <source>
        <dbReference type="ARBA" id="ARBA00022989"/>
    </source>
</evidence>
<dbReference type="GO" id="GO:0004997">
    <property type="term" value="F:thyrotropin-releasing hormone receptor activity"/>
    <property type="evidence" value="ECO:0007669"/>
    <property type="project" value="InterPro"/>
</dbReference>
<dbReference type="SMR" id="A0A811JYP5"/>
<reference evidence="12" key="1">
    <citation type="submission" date="2020-09" db="EMBL/GenBank/DDBJ databases">
        <authorList>
            <person name="Kikuchi T."/>
        </authorList>
    </citation>
    <scope>NUCLEOTIDE SEQUENCE</scope>
    <source>
        <strain evidence="12">Ka4C1</strain>
    </source>
</reference>
<proteinExistence type="inferred from homology"/>
<dbReference type="SUPFAM" id="SSF81321">
    <property type="entry name" value="Family A G protein-coupled receptor-like"/>
    <property type="match status" value="1"/>
</dbReference>
<feature type="compositionally biased region" description="Polar residues" evidence="9">
    <location>
        <begin position="346"/>
        <end position="360"/>
    </location>
</feature>
<dbReference type="GO" id="GO:0016020">
    <property type="term" value="C:membrane"/>
    <property type="evidence" value="ECO:0007669"/>
    <property type="project" value="UniProtKB-SubCell"/>
</dbReference>
<protein>
    <recommendedName>
        <fullName evidence="3">Thyrotropin-releasing hormone receptor</fullName>
    </recommendedName>
    <alternativeName>
        <fullName evidence="7">Thyroliberin receptor</fullName>
    </alternativeName>
</protein>
<evidence type="ECO:0000259" key="11">
    <source>
        <dbReference type="PROSITE" id="PS50262"/>
    </source>
</evidence>
<comment type="similarity">
    <text evidence="8">Belongs to the G-protein coupled receptor 1 family.</text>
</comment>
<keyword evidence="5 10" id="KW-1133">Transmembrane helix</keyword>
<evidence type="ECO:0000256" key="9">
    <source>
        <dbReference type="SAM" id="MobiDB-lite"/>
    </source>
</evidence>
<accession>A0A811JYP5</accession>
<evidence type="ECO:0000256" key="3">
    <source>
        <dbReference type="ARBA" id="ARBA00018873"/>
    </source>
</evidence>
<keyword evidence="8" id="KW-0297">G-protein coupled receptor</keyword>
<feature type="domain" description="G-protein coupled receptors family 1 profile" evidence="11">
    <location>
        <begin position="147"/>
        <end position="466"/>
    </location>
</feature>
<dbReference type="Proteomes" id="UP000582659">
    <property type="component" value="Unassembled WGS sequence"/>
</dbReference>
<dbReference type="PANTHER" id="PTHR46061:SF3">
    <property type="entry name" value="THYROTROPIN-RELEASING HORMONE RECEPTOR"/>
    <property type="match status" value="1"/>
</dbReference>
<organism evidence="12 13">
    <name type="scientific">Bursaphelenchus xylophilus</name>
    <name type="common">Pinewood nematode worm</name>
    <name type="synonym">Aphelenchoides xylophilus</name>
    <dbReference type="NCBI Taxonomy" id="6326"/>
    <lineage>
        <taxon>Eukaryota</taxon>
        <taxon>Metazoa</taxon>
        <taxon>Ecdysozoa</taxon>
        <taxon>Nematoda</taxon>
        <taxon>Chromadorea</taxon>
        <taxon>Rhabditida</taxon>
        <taxon>Tylenchina</taxon>
        <taxon>Tylenchomorpha</taxon>
        <taxon>Aphelenchoidea</taxon>
        <taxon>Aphelenchoididae</taxon>
        <taxon>Bursaphelenchus</taxon>
    </lineage>
</organism>
<evidence type="ECO:0000313" key="12">
    <source>
        <dbReference type="EMBL" id="CAD5208467.1"/>
    </source>
</evidence>
<feature type="transmembrane region" description="Helical" evidence="10">
    <location>
        <begin position="446"/>
        <end position="469"/>
    </location>
</feature>
<keyword evidence="6 10" id="KW-0472">Membrane</keyword>
<dbReference type="SMART" id="SM01381">
    <property type="entry name" value="7TM_GPCR_Srsx"/>
    <property type="match status" value="1"/>
</dbReference>
<comment type="subcellular location">
    <subcellularLocation>
        <location evidence="2">Membrane</location>
    </subcellularLocation>
</comment>
<evidence type="ECO:0000256" key="1">
    <source>
        <dbReference type="ARBA" id="ARBA00004100"/>
    </source>
</evidence>
<evidence type="ECO:0000256" key="7">
    <source>
        <dbReference type="ARBA" id="ARBA00032251"/>
    </source>
</evidence>
<sequence length="534" mass="60469">MAGCTELFHSAWDMSSLTRLLRRPECQQLAAVLLAHAGPTATPTPGYFVENRLGFGGFNQEFNGIRGNPFSGRISAFNGNAGYANRRVDIMSNAADPTMHTWADENFTMVDILAEMDQYVDNEFYPLYVRVGMTFIFALLAVMGIVGNIMVITVVLKVPGMITPTNCYLTSLAASDCLFFIASLPQELNNLHGTSKQYIFGSMGCSLLSYLPYLAINTSSLSITAFTIERFIGICHPLKARYICTVSRAKLIIALIWIFGITYNSPWLYLATVMTDSEGDYCSFKLERSNWTYKLIYVIDFLSCYLVPMILYLMIYAKITYTLMKCTVNSNQQQQNSHKMPIHPDSLSQNGTERSHSITFSPPALKTKQSNSIQMDKNSSMKLTLTMSNTTTISTKRQTPRSRMQVQVIKMLAFVVIIFAVCWLPYRAMVMYNSFVDETQMFTKAWYLFFAKTLIFFNCAINPILYNVMSARFRNAFKRCFCGAEEKPKSTVKKCTSVSKYPLRSDDQKPFLPGNYHRDSIYSSGKHETLHEVV</sequence>
<dbReference type="InterPro" id="IPR017452">
    <property type="entry name" value="GPCR_Rhodpsn_7TM"/>
</dbReference>
<feature type="transmembrane region" description="Helical" evidence="10">
    <location>
        <begin position="291"/>
        <end position="315"/>
    </location>
</feature>
<feature type="transmembrane region" description="Helical" evidence="10">
    <location>
        <begin position="168"/>
        <end position="186"/>
    </location>
</feature>
<feature type="transmembrane region" description="Helical" evidence="10">
    <location>
        <begin position="198"/>
        <end position="216"/>
    </location>
</feature>
<dbReference type="PANTHER" id="PTHR46061">
    <property type="entry name" value="THYROTROPIN-RELEASING HORMONE RECEPTOR"/>
    <property type="match status" value="1"/>
</dbReference>
<dbReference type="Pfam" id="PF00001">
    <property type="entry name" value="7tm_1"/>
    <property type="match status" value="1"/>
</dbReference>
<gene>
    <name evidence="12" type="ORF">BXYJ_LOCUS703</name>
</gene>
<keyword evidence="4 8" id="KW-0812">Transmembrane</keyword>
<dbReference type="InterPro" id="IPR000276">
    <property type="entry name" value="GPCR_Rhodpsn"/>
</dbReference>
<dbReference type="Proteomes" id="UP000659654">
    <property type="component" value="Unassembled WGS sequence"/>
</dbReference>
<keyword evidence="8" id="KW-0675">Receptor</keyword>
<dbReference type="Gene3D" id="1.20.1070.10">
    <property type="entry name" value="Rhodopsin 7-helix transmembrane proteins"/>
    <property type="match status" value="1"/>
</dbReference>
<evidence type="ECO:0000313" key="13">
    <source>
        <dbReference type="Proteomes" id="UP000659654"/>
    </source>
</evidence>
<comment type="function">
    <text evidence="1">Receptor for thyrotropin-releasing hormone (TRH). Upon ligand binding, this G-protein-coupled receptor triggers activation of the phosphatidylinositol (IP3)-calcium-protein kinase C (PKC) pathway.</text>
</comment>
<dbReference type="PROSITE" id="PS50262">
    <property type="entry name" value="G_PROTEIN_RECEP_F1_2"/>
    <property type="match status" value="1"/>
</dbReference>
<dbReference type="OrthoDB" id="5987936at2759"/>
<evidence type="ECO:0000256" key="10">
    <source>
        <dbReference type="SAM" id="Phobius"/>
    </source>
</evidence>
<evidence type="ECO:0000256" key="2">
    <source>
        <dbReference type="ARBA" id="ARBA00004370"/>
    </source>
</evidence>
<dbReference type="EMBL" id="CAJFDI010000001">
    <property type="protein sequence ID" value="CAD5208467.1"/>
    <property type="molecule type" value="Genomic_DNA"/>
</dbReference>
<dbReference type="InterPro" id="IPR002120">
    <property type="entry name" value="TRH_rcpt_1"/>
</dbReference>
<dbReference type="EMBL" id="CAJFCV020000001">
    <property type="protein sequence ID" value="CAG9081613.1"/>
    <property type="molecule type" value="Genomic_DNA"/>
</dbReference>
<dbReference type="AlphaFoldDB" id="A0A811JYP5"/>
<feature type="region of interest" description="Disordered" evidence="9">
    <location>
        <begin position="334"/>
        <end position="370"/>
    </location>
</feature>
<evidence type="ECO:0000256" key="4">
    <source>
        <dbReference type="ARBA" id="ARBA00022692"/>
    </source>
</evidence>
<keyword evidence="8" id="KW-0807">Transducer</keyword>
<evidence type="ECO:0000256" key="6">
    <source>
        <dbReference type="ARBA" id="ARBA00023136"/>
    </source>
</evidence>